<dbReference type="AlphaFoldDB" id="A0A913X7A8"/>
<dbReference type="GeneID" id="110238738"/>
<evidence type="ECO:0000313" key="3">
    <source>
        <dbReference type="EnsemblMetazoa" id="XP_020900085.1"/>
    </source>
</evidence>
<evidence type="ECO:0000259" key="2">
    <source>
        <dbReference type="PROSITE" id="PS50181"/>
    </source>
</evidence>
<keyword evidence="4" id="KW-1185">Reference proteome</keyword>
<dbReference type="PANTHER" id="PTHR46731">
    <property type="entry name" value="F-BOX ONLY PROTEIN 15"/>
    <property type="match status" value="1"/>
</dbReference>
<dbReference type="GO" id="GO:0019005">
    <property type="term" value="C:SCF ubiquitin ligase complex"/>
    <property type="evidence" value="ECO:0007669"/>
    <property type="project" value="TreeGrafter"/>
</dbReference>
<dbReference type="OMA" id="YIMEHID"/>
<proteinExistence type="predicted"/>
<dbReference type="InterPro" id="IPR036047">
    <property type="entry name" value="F-box-like_dom_sf"/>
</dbReference>
<dbReference type="PROSITE" id="PS50181">
    <property type="entry name" value="FBOX"/>
    <property type="match status" value="1"/>
</dbReference>
<reference evidence="3" key="1">
    <citation type="submission" date="2022-11" db="UniProtKB">
        <authorList>
            <consortium name="EnsemblMetazoa"/>
        </authorList>
    </citation>
    <scope>IDENTIFICATION</scope>
</reference>
<feature type="region of interest" description="Disordered" evidence="1">
    <location>
        <begin position="20"/>
        <end position="57"/>
    </location>
</feature>
<evidence type="ECO:0000256" key="1">
    <source>
        <dbReference type="SAM" id="MobiDB-lite"/>
    </source>
</evidence>
<protein>
    <recommendedName>
        <fullName evidence="2">F-box domain-containing protein</fullName>
    </recommendedName>
</protein>
<dbReference type="InterPro" id="IPR001810">
    <property type="entry name" value="F-box_dom"/>
</dbReference>
<feature type="compositionally biased region" description="Polar residues" evidence="1">
    <location>
        <begin position="30"/>
        <end position="57"/>
    </location>
</feature>
<dbReference type="RefSeq" id="XP_020900085.1">
    <property type="nucleotide sequence ID" value="XM_021044426.2"/>
</dbReference>
<dbReference type="KEGG" id="epa:110238738"/>
<feature type="domain" description="F-box" evidence="2">
    <location>
        <begin position="74"/>
        <end position="120"/>
    </location>
</feature>
<organism evidence="3 4">
    <name type="scientific">Exaiptasia diaphana</name>
    <name type="common">Tropical sea anemone</name>
    <name type="synonym">Aiptasia pulchella</name>
    <dbReference type="NCBI Taxonomy" id="2652724"/>
    <lineage>
        <taxon>Eukaryota</taxon>
        <taxon>Metazoa</taxon>
        <taxon>Cnidaria</taxon>
        <taxon>Anthozoa</taxon>
        <taxon>Hexacorallia</taxon>
        <taxon>Actiniaria</taxon>
        <taxon>Aiptasiidae</taxon>
        <taxon>Exaiptasia</taxon>
    </lineage>
</organism>
<dbReference type="SUPFAM" id="SSF81383">
    <property type="entry name" value="F-box domain"/>
    <property type="match status" value="1"/>
</dbReference>
<sequence>MVCSMSSQRHQQHLSTYLKTKKNSPAKVSKNLQSCPKSTGTCCSQKSKTERQPLSSLKTHSVQKHIHRIQKKNEDHINSLPDETLFKIFGYLSLSELLICAQVCCRWSTLSKDRSIWEQGIFLSLPQEVRKLFSFDETKEENFNWKKQIIKRCISARNSKFASSKKKVNPYTCLQADVQNILKNLCVSWKICFTDTRGREHWATSSEATYFTSSVSVRWLSLQLPSLPQLKTMRLFSCVPVFFNKAWKPHKKSSTTHSLLMDFDLKEKGYTLSKDKSDAEGDMISAHFIYPELILACWTSSWKDGGEVAFITACLHYNNLLKRALLGSFSNIFQAPLHKPVLDDVDSQYGLHGYSAMVELRNHKASYWSHQFRDLNYSNMTSNCIILRDFPNGSFSKKITLPWKTELFRNTLQDVCILDFTILDEHRKPMWCKSSPVKVHQNENPDVNYSSEGDCFYITYSDDKGTLRLDLTWNSNEDQTRVVAVEFLLLKSFVNQWFGRSY</sequence>
<dbReference type="SMART" id="SM00256">
    <property type="entry name" value="FBOX"/>
    <property type="match status" value="1"/>
</dbReference>
<dbReference type="EnsemblMetazoa" id="XM_021044426.2">
    <property type="protein sequence ID" value="XP_020900085.1"/>
    <property type="gene ID" value="LOC110238738"/>
</dbReference>
<accession>A0A913X7A8</accession>
<dbReference type="Gene3D" id="1.20.1280.50">
    <property type="match status" value="1"/>
</dbReference>
<dbReference type="OrthoDB" id="3219396at2759"/>
<evidence type="ECO:0000313" key="4">
    <source>
        <dbReference type="Proteomes" id="UP000887567"/>
    </source>
</evidence>
<dbReference type="Pfam" id="PF12937">
    <property type="entry name" value="F-box-like"/>
    <property type="match status" value="1"/>
</dbReference>
<dbReference type="PANTHER" id="PTHR46731:SF1">
    <property type="entry name" value="F-BOX ONLY PROTEIN 15"/>
    <property type="match status" value="1"/>
</dbReference>
<dbReference type="Proteomes" id="UP000887567">
    <property type="component" value="Unplaced"/>
</dbReference>
<name>A0A913X7A8_EXADI</name>